<name>A0ABN2PQI9_9ACTN</name>
<keyword evidence="3" id="KW-1185">Reference proteome</keyword>
<evidence type="ECO:0000259" key="1">
    <source>
        <dbReference type="PROSITE" id="PS50972"/>
    </source>
</evidence>
<gene>
    <name evidence="2" type="ORF">GCM10009737_32510</name>
</gene>
<dbReference type="Proteomes" id="UP001501612">
    <property type="component" value="Unassembled WGS sequence"/>
</dbReference>
<evidence type="ECO:0000313" key="3">
    <source>
        <dbReference type="Proteomes" id="UP001501612"/>
    </source>
</evidence>
<dbReference type="PROSITE" id="PS50972">
    <property type="entry name" value="PTERIN_BINDING"/>
    <property type="match status" value="1"/>
</dbReference>
<evidence type="ECO:0000313" key="2">
    <source>
        <dbReference type="EMBL" id="GAA1928153.1"/>
    </source>
</evidence>
<sequence length="214" mass="23079">MVTRLQIPDEHRDALRSLLELSASDFESLIRSLESASPSVEGVVNAFESTVEDASTAAAAVLAFSTWRTSHDRSFDDALGSLRSSLELESVPEGLSRLLNARPLTIIAKAIDLGVSHERVFQSARVMSDMRPIFGENVEEPPIAAVVTHELLLNVYGGASGEELYVSLDSSDVKALRAQLDRALEKQTQLEMLIVKSGMAVVDLGAQQSGDGAR</sequence>
<organism evidence="2 3">
    <name type="scientific">Nocardioides lentus</name>
    <dbReference type="NCBI Taxonomy" id="338077"/>
    <lineage>
        <taxon>Bacteria</taxon>
        <taxon>Bacillati</taxon>
        <taxon>Actinomycetota</taxon>
        <taxon>Actinomycetes</taxon>
        <taxon>Propionibacteriales</taxon>
        <taxon>Nocardioidaceae</taxon>
        <taxon>Nocardioides</taxon>
    </lineage>
</organism>
<dbReference type="EMBL" id="BAAAMY010000009">
    <property type="protein sequence ID" value="GAA1928153.1"/>
    <property type="molecule type" value="Genomic_DNA"/>
</dbReference>
<accession>A0ABN2PQI9</accession>
<proteinExistence type="predicted"/>
<protein>
    <recommendedName>
        <fullName evidence="1">Pterin-binding domain-containing protein</fullName>
    </recommendedName>
</protein>
<dbReference type="InterPro" id="IPR000489">
    <property type="entry name" value="Pterin-binding_dom"/>
</dbReference>
<reference evidence="2 3" key="1">
    <citation type="journal article" date="2019" name="Int. J. Syst. Evol. Microbiol.">
        <title>The Global Catalogue of Microorganisms (GCM) 10K type strain sequencing project: providing services to taxonomists for standard genome sequencing and annotation.</title>
        <authorList>
            <consortium name="The Broad Institute Genomics Platform"/>
            <consortium name="The Broad Institute Genome Sequencing Center for Infectious Disease"/>
            <person name="Wu L."/>
            <person name="Ma J."/>
        </authorList>
    </citation>
    <scope>NUCLEOTIDE SEQUENCE [LARGE SCALE GENOMIC DNA]</scope>
    <source>
        <strain evidence="2 3">JCM 14046</strain>
    </source>
</reference>
<feature type="domain" description="Pterin-binding" evidence="1">
    <location>
        <begin position="157"/>
        <end position="214"/>
    </location>
</feature>
<comment type="caution">
    <text evidence="2">The sequence shown here is derived from an EMBL/GenBank/DDBJ whole genome shotgun (WGS) entry which is preliminary data.</text>
</comment>